<sequence length="1007" mass="113413">MYFHWAADSRQPRRLNGRDGLELLQAASGERHSLLLFSNHRVYSCGDNSLGQLGQKREQNTEQPEPIQALGTLDIDLVSCGKEHSIAVCHKGRVFAWGAGSEGQLGIGEFKEINLMPMRIKTLGGIKIIQVSCGHYHSLALSEDGQVFSWGKNSQGQLGLGMQSSSQASPQKVTSLEGIPLAQVAAGGSHSFALSLTGTSYGWGSNSVGQLALSGENSTVCFLSEVQISKPHSIDALKNLGVIYISCGYEHTAVLTKDGQVFTFGDNSSGQLQNNPRGKRRGPQLVEGIKGQVSKIECGSYHTIAYVYTTGQVVSLGHGPRPTSNPTHQKAPAESSDIICLLSAADLVDVKVKDIFAGAYANFATTHRVSHARSKSVSMKILPEISRINQSLAKKWIAAKINKELAEAKREINLIFSSSACLTASFLKKRDTREENFVDVDLTMARNVFKKLTAVKWISPLITTCLEDNLLGDLPCHSQHQDALLIFLLLPECPLMQNNRNWKTLTVKFAKAICKMNKESLAFLRKCWASLEASSLDTVVQMLKRAITIISQLHDPYSKIQHQCDLKALLEVMKHVHKANHQLPESTFVIHELSHMLNPDAEICKLLLRHNSFVPELPNLVVFSDFLFSFDLPFKIKLMKCDSSAKLKFEAMASQGRMRTFLTLEVRRSHLVEDTMRQLRQAEFSDLKKPLVVEFIKEICFEAGGVTSEFFHCIFEEMTAPKYEMFMYPEKSSCMWFPVNPKFENKDYFFFGVLCGLSLSNVKVVNLPFPLALYKKLLKQKPSLEDLKELSFPLGKSLQEVLNCEAGDVEELHIHFSIHWDKKDVNLIPNGISVPVNETNKQDYVSKCVDYIFNTSVKTIYKEFYRGFYTVCNLDIIRQFQPEELKTAITGNDNCDWKQFENNSLYEREYHKSHPTILLFWKAFHKLTLDEKKKFLLFLTGSDRLHVKGLQYEGIRFRCPQTLTEDDNPRSLTCHSILDLPKYSTMERMEEALQVAINSNKGFVSQR</sequence>
<dbReference type="PANTHER" id="PTHR45622:SF11">
    <property type="entry name" value="E3 UBIQUITIN-PROTEIN LIGASE HERC6-RELATED"/>
    <property type="match status" value="1"/>
</dbReference>
<dbReference type="Gene3D" id="3.90.1750.10">
    <property type="entry name" value="Hect, E3 ligase catalytic domains"/>
    <property type="match status" value="1"/>
</dbReference>
<dbReference type="Gene3D" id="2.130.10.30">
    <property type="entry name" value="Regulator of chromosome condensation 1/beta-lactamase-inhibitor protein II"/>
    <property type="match status" value="2"/>
</dbReference>
<dbReference type="CTD" id="55008"/>
<dbReference type="Pfam" id="PF00632">
    <property type="entry name" value="HECT"/>
    <property type="match status" value="1"/>
</dbReference>
<dbReference type="Proteomes" id="UP001108280">
    <property type="component" value="Chromosome 8"/>
</dbReference>
<feature type="active site" description="Glycyl thioester intermediate" evidence="4">
    <location>
        <position position="974"/>
    </location>
</feature>
<dbReference type="Gene3D" id="3.30.2410.10">
    <property type="entry name" value="Hect, E3 ligase catalytic domain"/>
    <property type="match status" value="1"/>
</dbReference>
<evidence type="ECO:0000259" key="6">
    <source>
        <dbReference type="PROSITE" id="PS50237"/>
    </source>
</evidence>
<reference evidence="8" key="3">
    <citation type="submission" date="2025-08" db="UniProtKB">
        <authorList>
            <consortium name="RefSeq"/>
        </authorList>
    </citation>
    <scope>IDENTIFICATION</scope>
    <source>
        <strain evidence="8">17A/GY</strain>
        <tissue evidence="8">Liver</tissue>
    </source>
</reference>
<accession>A0A9J7KCA7</accession>
<dbReference type="Gene3D" id="3.30.2160.10">
    <property type="entry name" value="Hect, E3 ligase catalytic domain"/>
    <property type="match status" value="1"/>
</dbReference>
<dbReference type="PROSITE" id="PS00626">
    <property type="entry name" value="RCC1_2"/>
    <property type="match status" value="5"/>
</dbReference>
<feature type="repeat" description="RCC1" evidence="5">
    <location>
        <begin position="145"/>
        <end position="197"/>
    </location>
</feature>
<dbReference type="SUPFAM" id="SSF56204">
    <property type="entry name" value="Hect, E3 ligase catalytic domain"/>
    <property type="match status" value="1"/>
</dbReference>
<dbReference type="SUPFAM" id="SSF50985">
    <property type="entry name" value="RCC1/BLIP-II"/>
    <property type="match status" value="1"/>
</dbReference>
<proteinExistence type="predicted"/>
<keyword evidence="3 4" id="KW-0833">Ubl conjugation pathway</keyword>
<dbReference type="GO" id="GO:0061630">
    <property type="term" value="F:ubiquitin protein ligase activity"/>
    <property type="evidence" value="ECO:0007669"/>
    <property type="project" value="TreeGrafter"/>
</dbReference>
<keyword evidence="1" id="KW-0808">Transferase</keyword>
<dbReference type="InterPro" id="IPR035983">
    <property type="entry name" value="Hect_E3_ubiquitin_ligase"/>
</dbReference>
<evidence type="ECO:0000313" key="7">
    <source>
        <dbReference type="Proteomes" id="UP001108280"/>
    </source>
</evidence>
<reference evidence="7" key="1">
    <citation type="journal article" date="2018" name="Biotechnol. Bioeng.">
        <title>A reference genome of the Chinese hamster based on a hybrid assembly strategy.</title>
        <authorList>
            <person name="Rupp O."/>
            <person name="MacDonald M.L."/>
            <person name="Li S."/>
            <person name="Dhiman H."/>
            <person name="Polson S."/>
            <person name="Griep S."/>
            <person name="Heffner K."/>
            <person name="Hernandez I."/>
            <person name="Brinkrolf K."/>
            <person name="Jadhav V."/>
            <person name="Samoudi M."/>
            <person name="Hao H."/>
            <person name="Kingham B."/>
            <person name="Goesmann A."/>
            <person name="Betenbaugh M.J."/>
            <person name="Lewis N.E."/>
            <person name="Borth N."/>
            <person name="Lee K.H."/>
        </authorList>
    </citation>
    <scope>NUCLEOTIDE SEQUENCE [LARGE SCALE GENOMIC DNA]</scope>
    <source>
        <strain evidence="7">17A/GY</strain>
    </source>
</reference>
<evidence type="ECO:0000256" key="4">
    <source>
        <dbReference type="PROSITE-ProRule" id="PRU00104"/>
    </source>
</evidence>
<keyword evidence="2" id="KW-0677">Repeat</keyword>
<evidence type="ECO:0000256" key="5">
    <source>
        <dbReference type="PROSITE-ProRule" id="PRU00235"/>
    </source>
</evidence>
<feature type="repeat" description="RCC1" evidence="5">
    <location>
        <begin position="198"/>
        <end position="258"/>
    </location>
</feature>
<dbReference type="InterPro" id="IPR051709">
    <property type="entry name" value="Ub-ligase/GTPase-reg"/>
</dbReference>
<evidence type="ECO:0000256" key="2">
    <source>
        <dbReference type="ARBA" id="ARBA00022737"/>
    </source>
</evidence>
<evidence type="ECO:0000256" key="3">
    <source>
        <dbReference type="ARBA" id="ARBA00022786"/>
    </source>
</evidence>
<dbReference type="AlphaFoldDB" id="A0A9J7KCA7"/>
<dbReference type="PRINTS" id="PR00633">
    <property type="entry name" value="RCCNDNSATION"/>
</dbReference>
<dbReference type="GeneID" id="100767771"/>
<dbReference type="InterPro" id="IPR000569">
    <property type="entry name" value="HECT_dom"/>
</dbReference>
<dbReference type="PROSITE" id="PS50237">
    <property type="entry name" value="HECT"/>
    <property type="match status" value="1"/>
</dbReference>
<dbReference type="RefSeq" id="XP_035304434.1">
    <property type="nucleotide sequence ID" value="XM_035448543.1"/>
</dbReference>
<feature type="repeat" description="RCC1" evidence="5">
    <location>
        <begin position="92"/>
        <end position="144"/>
    </location>
</feature>
<dbReference type="PANTHER" id="PTHR45622">
    <property type="entry name" value="UBIQUITIN-PROTEIN LIGASE E3A-RELATED"/>
    <property type="match status" value="1"/>
</dbReference>
<feature type="repeat" description="RCC1" evidence="5">
    <location>
        <begin position="259"/>
        <end position="309"/>
    </location>
</feature>
<protein>
    <submittedName>
        <fullName evidence="8">Probable E3 ubiquitin-protein ligase HERC6 isoform X4</fullName>
    </submittedName>
</protein>
<reference evidence="7" key="2">
    <citation type="journal article" date="2020" name="Biotechnol. Bioeng.">
        <title>Chromosome-scale scaffolds for the Chinese hamster reference genome assembly to facilitate the study of the CHO epigenome.</title>
        <authorList>
            <person name="Hilliard W."/>
            <person name="MacDonald M."/>
            <person name="Lee K.H."/>
        </authorList>
    </citation>
    <scope>NUCLEOTIDE SEQUENCE [LARGE SCALE GENOMIC DNA]</scope>
    <source>
        <strain evidence="7">17A/GY</strain>
    </source>
</reference>
<gene>
    <name evidence="8" type="primary">Herc6</name>
</gene>
<dbReference type="CDD" id="cd00078">
    <property type="entry name" value="HECTc"/>
    <property type="match status" value="1"/>
</dbReference>
<evidence type="ECO:0000256" key="1">
    <source>
        <dbReference type="ARBA" id="ARBA00022679"/>
    </source>
</evidence>
<dbReference type="SMART" id="SM00119">
    <property type="entry name" value="HECTc"/>
    <property type="match status" value="1"/>
</dbReference>
<name>A0A9J7KCA7_CRIGR</name>
<keyword evidence="7" id="KW-1185">Reference proteome</keyword>
<organism evidence="7 8">
    <name type="scientific">Cricetulus griseus</name>
    <name type="common">Chinese hamster</name>
    <name type="synonym">Cricetulus barabensis griseus</name>
    <dbReference type="NCBI Taxonomy" id="10029"/>
    <lineage>
        <taxon>Eukaryota</taxon>
        <taxon>Metazoa</taxon>
        <taxon>Chordata</taxon>
        <taxon>Craniata</taxon>
        <taxon>Vertebrata</taxon>
        <taxon>Euteleostomi</taxon>
        <taxon>Mammalia</taxon>
        <taxon>Eutheria</taxon>
        <taxon>Euarchontoglires</taxon>
        <taxon>Glires</taxon>
        <taxon>Rodentia</taxon>
        <taxon>Myomorpha</taxon>
        <taxon>Muroidea</taxon>
        <taxon>Cricetidae</taxon>
        <taxon>Cricetinae</taxon>
        <taxon>Cricetulus</taxon>
    </lineage>
</organism>
<dbReference type="InterPro" id="IPR000408">
    <property type="entry name" value="Reg_chr_condens"/>
</dbReference>
<dbReference type="InterPro" id="IPR009091">
    <property type="entry name" value="RCC1/BLIP-II"/>
</dbReference>
<feature type="repeat" description="RCC1" evidence="5">
    <location>
        <begin position="40"/>
        <end position="91"/>
    </location>
</feature>
<feature type="domain" description="HECT" evidence="6">
    <location>
        <begin position="683"/>
        <end position="1003"/>
    </location>
</feature>
<dbReference type="OrthoDB" id="8068875at2759"/>
<dbReference type="InterPro" id="IPR058923">
    <property type="entry name" value="RCC1-like_dom"/>
</dbReference>
<evidence type="ECO:0000313" key="8">
    <source>
        <dbReference type="RefSeq" id="XP_035304434.1"/>
    </source>
</evidence>
<dbReference type="PROSITE" id="PS50012">
    <property type="entry name" value="RCC1_3"/>
    <property type="match status" value="5"/>
</dbReference>
<dbReference type="FunFam" id="3.30.2410.10:FF:000003">
    <property type="entry name" value="probable E3 ubiquitin-protein ligase HERC4 isoform X1"/>
    <property type="match status" value="1"/>
</dbReference>
<dbReference type="Pfam" id="PF25390">
    <property type="entry name" value="WD40_RLD"/>
    <property type="match status" value="1"/>
</dbReference>